<dbReference type="Proteomes" id="UP000011750">
    <property type="component" value="Chromosome A08"/>
</dbReference>
<dbReference type="GO" id="GO:0016020">
    <property type="term" value="C:membrane"/>
    <property type="evidence" value="ECO:0007669"/>
    <property type="project" value="InterPro"/>
</dbReference>
<dbReference type="EnsemblPlants" id="Bra034901.1">
    <property type="protein sequence ID" value="Bra034901.1-P"/>
    <property type="gene ID" value="Bra034901"/>
</dbReference>
<sequence>MAFFSITNILSLRSAFLINCNPPLRLSLPHKPTFNLSHKTRKSIVSTVASPYPTLSTGFPFSDSTKSITTLAILAGIFQASFRISGPLFFASIRDRPAGYLNTPLTVVAAVLSKWLDIYSGVLMVRVLLSWFPNIPWDRQPLSAIRDLCDPYLNLFRNIIPLVFDTLMVALCLLLLFWVLWVPFSTIADDSWRMDGSYEVLGIWRLLFSVFIESTIFLLVSDMLQRVYVRRKRGEENEE</sequence>
<accession>M4F1F5</accession>
<keyword evidence="1" id="KW-1133">Transmembrane helix</keyword>
<reference evidence="2 3" key="1">
    <citation type="journal article" date="2011" name="Nat. Genet.">
        <title>The genome of the mesopolyploid crop species Brassica rapa.</title>
        <authorList>
            <consortium name="Brassica rapa Genome Sequencing Project Consortium"/>
            <person name="Wang X."/>
            <person name="Wang H."/>
            <person name="Wang J."/>
            <person name="Sun R."/>
            <person name="Wu J."/>
            <person name="Liu S."/>
            <person name="Bai Y."/>
            <person name="Mun J.H."/>
            <person name="Bancroft I."/>
            <person name="Cheng F."/>
            <person name="Huang S."/>
            <person name="Li X."/>
            <person name="Hua W."/>
            <person name="Wang J."/>
            <person name="Wang X."/>
            <person name="Freeling M."/>
            <person name="Pires J.C."/>
            <person name="Paterson A.H."/>
            <person name="Chalhoub B."/>
            <person name="Wang B."/>
            <person name="Hayward A."/>
            <person name="Sharpe A.G."/>
            <person name="Park B.S."/>
            <person name="Weisshaar B."/>
            <person name="Liu B."/>
            <person name="Li B."/>
            <person name="Liu B."/>
            <person name="Tong C."/>
            <person name="Song C."/>
            <person name="Duran C."/>
            <person name="Peng C."/>
            <person name="Geng C."/>
            <person name="Koh C."/>
            <person name="Lin C."/>
            <person name="Edwards D."/>
            <person name="Mu D."/>
            <person name="Shen D."/>
            <person name="Soumpourou E."/>
            <person name="Li F."/>
            <person name="Fraser F."/>
            <person name="Conant G."/>
            <person name="Lassalle G."/>
            <person name="King G.J."/>
            <person name="Bonnema G."/>
            <person name="Tang H."/>
            <person name="Wang H."/>
            <person name="Belcram H."/>
            <person name="Zhou H."/>
            <person name="Hirakawa H."/>
            <person name="Abe H."/>
            <person name="Guo H."/>
            <person name="Wang H."/>
            <person name="Jin H."/>
            <person name="Parkin I.A."/>
            <person name="Batley J."/>
            <person name="Kim J.S."/>
            <person name="Just J."/>
            <person name="Li J."/>
            <person name="Xu J."/>
            <person name="Deng J."/>
            <person name="Kim J.A."/>
            <person name="Li J."/>
            <person name="Yu J."/>
            <person name="Meng J."/>
            <person name="Wang J."/>
            <person name="Min J."/>
            <person name="Poulain J."/>
            <person name="Wang J."/>
            <person name="Hatakeyama K."/>
            <person name="Wu K."/>
            <person name="Wang L."/>
            <person name="Fang L."/>
            <person name="Trick M."/>
            <person name="Links M.G."/>
            <person name="Zhao M."/>
            <person name="Jin M."/>
            <person name="Ramchiary N."/>
            <person name="Drou N."/>
            <person name="Berkman P.J."/>
            <person name="Cai Q."/>
            <person name="Huang Q."/>
            <person name="Li R."/>
            <person name="Tabata S."/>
            <person name="Cheng S."/>
            <person name="Zhang S."/>
            <person name="Zhang S."/>
            <person name="Huang S."/>
            <person name="Sato S."/>
            <person name="Sun S."/>
            <person name="Kwon S.J."/>
            <person name="Choi S.R."/>
            <person name="Lee T.H."/>
            <person name="Fan W."/>
            <person name="Zhao X."/>
            <person name="Tan X."/>
            <person name="Xu X."/>
            <person name="Wang Y."/>
            <person name="Qiu Y."/>
            <person name="Yin Y."/>
            <person name="Li Y."/>
            <person name="Du Y."/>
            <person name="Liao Y."/>
            <person name="Lim Y."/>
            <person name="Narusaka Y."/>
            <person name="Wang Y."/>
            <person name="Wang Z."/>
            <person name="Li Z."/>
            <person name="Wang Z."/>
            <person name="Xiong Z."/>
            <person name="Zhang Z."/>
        </authorList>
    </citation>
    <scope>NUCLEOTIDE SEQUENCE [LARGE SCALE GENOMIC DNA]</scope>
    <source>
        <strain evidence="2 3">cv. Chiifu-401-42</strain>
    </source>
</reference>
<dbReference type="InterPro" id="IPR003425">
    <property type="entry name" value="CCB3/YggT"/>
</dbReference>
<organism evidence="2 3">
    <name type="scientific">Brassica campestris</name>
    <name type="common">Field mustard</name>
    <dbReference type="NCBI Taxonomy" id="3711"/>
    <lineage>
        <taxon>Eukaryota</taxon>
        <taxon>Viridiplantae</taxon>
        <taxon>Streptophyta</taxon>
        <taxon>Embryophyta</taxon>
        <taxon>Tracheophyta</taxon>
        <taxon>Spermatophyta</taxon>
        <taxon>Magnoliopsida</taxon>
        <taxon>eudicotyledons</taxon>
        <taxon>Gunneridae</taxon>
        <taxon>Pentapetalae</taxon>
        <taxon>rosids</taxon>
        <taxon>malvids</taxon>
        <taxon>Brassicales</taxon>
        <taxon>Brassicaceae</taxon>
        <taxon>Brassiceae</taxon>
        <taxon>Brassica</taxon>
    </lineage>
</organism>
<reference evidence="2" key="3">
    <citation type="submission" date="2023-03" db="UniProtKB">
        <authorList>
            <consortium name="EnsemblPlants"/>
        </authorList>
    </citation>
    <scope>IDENTIFICATION</scope>
    <source>
        <strain evidence="2">cv. Chiifu-401-42</strain>
    </source>
</reference>
<protein>
    <recommendedName>
        <fullName evidence="4">YGGT family protein</fullName>
    </recommendedName>
</protein>
<evidence type="ECO:0000313" key="3">
    <source>
        <dbReference type="Proteomes" id="UP000011750"/>
    </source>
</evidence>
<proteinExistence type="predicted"/>
<keyword evidence="3" id="KW-1185">Reference proteome</keyword>
<dbReference type="eggNOG" id="ENOG502RXHG">
    <property type="taxonomic scope" value="Eukaryota"/>
</dbReference>
<dbReference type="AlphaFoldDB" id="M4F1F5"/>
<dbReference type="Gramene" id="Bra034901.1">
    <property type="protein sequence ID" value="Bra034901.1-P"/>
    <property type="gene ID" value="Bra034901"/>
</dbReference>
<evidence type="ECO:0000256" key="1">
    <source>
        <dbReference type="SAM" id="Phobius"/>
    </source>
</evidence>
<reference evidence="2 3" key="2">
    <citation type="journal article" date="2018" name="Hortic Res">
        <title>Improved Brassica rapa reference genome by single-molecule sequencing and chromosome conformation capture technologies.</title>
        <authorList>
            <person name="Zhang L."/>
            <person name="Cai X."/>
            <person name="Wu J."/>
            <person name="Liu M."/>
            <person name="Grob S."/>
            <person name="Cheng F."/>
            <person name="Liang J."/>
            <person name="Cai C."/>
            <person name="Liu Z."/>
            <person name="Liu B."/>
            <person name="Wang F."/>
            <person name="Li S."/>
            <person name="Liu F."/>
            <person name="Li X."/>
            <person name="Cheng L."/>
            <person name="Yang W."/>
            <person name="Li M.H."/>
            <person name="Grossniklaus U."/>
            <person name="Zheng H."/>
            <person name="Wang X."/>
        </authorList>
    </citation>
    <scope>NUCLEOTIDE SEQUENCE [LARGE SCALE GENOMIC DNA]</scope>
    <source>
        <strain evidence="2 3">cv. Chiifu-401-42</strain>
    </source>
</reference>
<name>M4F1F5_BRACM</name>
<dbReference type="STRING" id="51351.M4F1F5"/>
<dbReference type="PANTHER" id="PTHR33219:SF15">
    <property type="entry name" value="YLMG HOMOLOG PROTEIN 1-2, CHLOROPLASTIC"/>
    <property type="match status" value="1"/>
</dbReference>
<dbReference type="HOGENOM" id="CLU_092220_1_0_1"/>
<dbReference type="Pfam" id="PF02325">
    <property type="entry name" value="CCB3_YggT"/>
    <property type="match status" value="1"/>
</dbReference>
<evidence type="ECO:0008006" key="4">
    <source>
        <dbReference type="Google" id="ProtNLM"/>
    </source>
</evidence>
<keyword evidence="1" id="KW-0472">Membrane</keyword>
<dbReference type="PANTHER" id="PTHR33219">
    <property type="entry name" value="YLMG HOMOLOG PROTEIN 2, CHLOROPLASTIC"/>
    <property type="match status" value="1"/>
</dbReference>
<dbReference type="InParanoid" id="M4F1F5"/>
<keyword evidence="1" id="KW-0812">Transmembrane</keyword>
<evidence type="ECO:0000313" key="2">
    <source>
        <dbReference type="EnsemblPlants" id="Bra034901.1-P"/>
    </source>
</evidence>
<feature type="transmembrane region" description="Helical" evidence="1">
    <location>
        <begin position="202"/>
        <end position="224"/>
    </location>
</feature>
<dbReference type="GO" id="GO:0010020">
    <property type="term" value="P:chloroplast fission"/>
    <property type="evidence" value="ECO:0000318"/>
    <property type="project" value="GO_Central"/>
</dbReference>
<feature type="transmembrane region" description="Helical" evidence="1">
    <location>
        <begin position="162"/>
        <end position="182"/>
    </location>
</feature>